<feature type="region of interest" description="Disordered" evidence="1">
    <location>
        <begin position="491"/>
        <end position="510"/>
    </location>
</feature>
<dbReference type="Proteomes" id="UP001066276">
    <property type="component" value="Chromosome 11"/>
</dbReference>
<comment type="caution">
    <text evidence="2">The sequence shown here is derived from an EMBL/GenBank/DDBJ whole genome shotgun (WGS) entry which is preliminary data.</text>
</comment>
<feature type="compositionally biased region" description="Acidic residues" evidence="1">
    <location>
        <begin position="1"/>
        <end position="12"/>
    </location>
</feature>
<feature type="region of interest" description="Disordered" evidence="1">
    <location>
        <begin position="679"/>
        <end position="756"/>
    </location>
</feature>
<sequence length="756" mass="85359">MNDTFEEVEQADTAECQASTRPQRTPKRARTQTRATSSRRTRRKRRVNREGRQKRVSSGHSSKGGAGTAEQGQQEPEEVCPLPSPPATELSVGQETRPGEPQTAQVTSSQSKRETTADSPDTFHNMSNTWKKNSQPNDSREAPRERSRSPLRDYEYNETQESPRTFDGRPSTRDRRVPPRYVDRENETECDEEEQHYDQTTRYNQQQQGQEVQKLNRGSMGAPQSNRLNTSDEDSLNKGTSTLLDLILDLAKKPELVYKALEGLSAYSEKDKKHSPRRIDYQYDTDPHTHRTKKVHHTRAHTDRLSSAGQSAGSTFQRSPPPLSVLRNWSKKITQCCKELEDIIQSFCSEERTSERRSGLDTKQGTELVAAFQDPQSFFNSSLQTGTLDALLYGFRDLSKHCKDLEEGLEMLYHAEVKSQNRYSAANPKDARAQPLHRKKEQKGYMQDSRTCSEEDVRGYHSRSPRPQQSPKSVRPSPDMEEMCVETLYEKNDPNEESMCEQEQDSPLGATPMREERGAQPFISAGLGGAVGQQKQESQNVMGVCPKECYEVEITKASTDFSARGTHRGKRVERRQEGRFVNSDQGGAYCKEKRQATPLRMRNLPQDLEEAEKEQTKEAYSMNTGTEQTTESKQQGGTRVKCIPKVSKCKTFTTQGVTGSRQQKALVPKEHRVVCTIPPNRELEDPKEQKLDINSTVKDTEKETVKDQQITVVENKPQLLSTPGNGAADNTQPTPSSPPEATQGVPEIPSENKENI</sequence>
<feature type="compositionally biased region" description="Polar residues" evidence="1">
    <location>
        <begin position="305"/>
        <end position="318"/>
    </location>
</feature>
<feature type="compositionally biased region" description="Basic and acidic residues" evidence="1">
    <location>
        <begin position="681"/>
        <end position="691"/>
    </location>
</feature>
<organism evidence="2 3">
    <name type="scientific">Pleurodeles waltl</name>
    <name type="common">Iberian ribbed newt</name>
    <dbReference type="NCBI Taxonomy" id="8319"/>
    <lineage>
        <taxon>Eukaryota</taxon>
        <taxon>Metazoa</taxon>
        <taxon>Chordata</taxon>
        <taxon>Craniata</taxon>
        <taxon>Vertebrata</taxon>
        <taxon>Euteleostomi</taxon>
        <taxon>Amphibia</taxon>
        <taxon>Batrachia</taxon>
        <taxon>Caudata</taxon>
        <taxon>Salamandroidea</taxon>
        <taxon>Salamandridae</taxon>
        <taxon>Pleurodelinae</taxon>
        <taxon>Pleurodeles</taxon>
    </lineage>
</organism>
<accession>A0AAV7LK63</accession>
<feature type="compositionally biased region" description="Low complexity" evidence="1">
    <location>
        <begin position="465"/>
        <end position="477"/>
    </location>
</feature>
<evidence type="ECO:0000313" key="3">
    <source>
        <dbReference type="Proteomes" id="UP001066276"/>
    </source>
</evidence>
<feature type="compositionally biased region" description="Polar residues" evidence="1">
    <location>
        <begin position="117"/>
        <end position="137"/>
    </location>
</feature>
<dbReference type="EMBL" id="JANPWB010000015">
    <property type="protein sequence ID" value="KAJ1090895.1"/>
    <property type="molecule type" value="Genomic_DNA"/>
</dbReference>
<evidence type="ECO:0000256" key="1">
    <source>
        <dbReference type="SAM" id="MobiDB-lite"/>
    </source>
</evidence>
<protein>
    <submittedName>
        <fullName evidence="2">Uncharacterized protein</fullName>
    </submittedName>
</protein>
<feature type="compositionally biased region" description="Basic and acidic residues" evidence="1">
    <location>
        <begin position="138"/>
        <end position="155"/>
    </location>
</feature>
<proteinExistence type="predicted"/>
<feature type="compositionally biased region" description="Basic and acidic residues" evidence="1">
    <location>
        <begin position="269"/>
        <end position="289"/>
    </location>
</feature>
<feature type="region of interest" description="Disordered" evidence="1">
    <location>
        <begin position="269"/>
        <end position="320"/>
    </location>
</feature>
<evidence type="ECO:0000313" key="2">
    <source>
        <dbReference type="EMBL" id="KAJ1090895.1"/>
    </source>
</evidence>
<feature type="compositionally biased region" description="Basic residues" evidence="1">
    <location>
        <begin position="24"/>
        <end position="47"/>
    </location>
</feature>
<feature type="compositionally biased region" description="Acidic residues" evidence="1">
    <location>
        <begin position="495"/>
        <end position="504"/>
    </location>
</feature>
<reference evidence="2" key="1">
    <citation type="journal article" date="2022" name="bioRxiv">
        <title>Sequencing and chromosome-scale assembly of the giantPleurodeles waltlgenome.</title>
        <authorList>
            <person name="Brown T."/>
            <person name="Elewa A."/>
            <person name="Iarovenko S."/>
            <person name="Subramanian E."/>
            <person name="Araus A.J."/>
            <person name="Petzold A."/>
            <person name="Susuki M."/>
            <person name="Suzuki K.-i.T."/>
            <person name="Hayashi T."/>
            <person name="Toyoda A."/>
            <person name="Oliveira C."/>
            <person name="Osipova E."/>
            <person name="Leigh N.D."/>
            <person name="Simon A."/>
            <person name="Yun M.H."/>
        </authorList>
    </citation>
    <scope>NUCLEOTIDE SEQUENCE</scope>
    <source>
        <strain evidence="2">20211129_DDA</strain>
        <tissue evidence="2">Liver</tissue>
    </source>
</reference>
<feature type="compositionally biased region" description="Polar residues" evidence="1">
    <location>
        <begin position="707"/>
        <end position="734"/>
    </location>
</feature>
<feature type="compositionally biased region" description="Polar residues" evidence="1">
    <location>
        <begin position="621"/>
        <end position="637"/>
    </location>
</feature>
<feature type="region of interest" description="Disordered" evidence="1">
    <location>
        <begin position="421"/>
        <end position="481"/>
    </location>
</feature>
<feature type="region of interest" description="Disordered" evidence="1">
    <location>
        <begin position="1"/>
        <end position="237"/>
    </location>
</feature>
<feature type="compositionally biased region" description="Basic residues" evidence="1">
    <location>
        <begin position="290"/>
        <end position="299"/>
    </location>
</feature>
<keyword evidence="3" id="KW-1185">Reference proteome</keyword>
<dbReference type="AlphaFoldDB" id="A0AAV7LK63"/>
<name>A0AAV7LK63_PLEWA</name>
<gene>
    <name evidence="2" type="ORF">NDU88_004023</name>
</gene>
<feature type="region of interest" description="Disordered" evidence="1">
    <location>
        <begin position="609"/>
        <end position="638"/>
    </location>
</feature>
<feature type="compositionally biased region" description="Basic and acidic residues" evidence="1">
    <location>
        <begin position="164"/>
        <end position="187"/>
    </location>
</feature>